<feature type="chain" id="PRO_5035213299" description="Retrotransposon gag domain-containing protein" evidence="1">
    <location>
        <begin position="17"/>
        <end position="108"/>
    </location>
</feature>
<comment type="caution">
    <text evidence="2">The sequence shown here is derived from an EMBL/GenBank/DDBJ whole genome shotgun (WGS) entry which is preliminary data.</text>
</comment>
<feature type="signal peptide" evidence="1">
    <location>
        <begin position="1"/>
        <end position="16"/>
    </location>
</feature>
<proteinExistence type="predicted"/>
<dbReference type="OrthoDB" id="541589at2759"/>
<evidence type="ECO:0000313" key="3">
    <source>
        <dbReference type="Proteomes" id="UP000747110"/>
    </source>
</evidence>
<reference evidence="2" key="1">
    <citation type="journal article" date="2021" name="Proc. Natl. Acad. Sci. U.S.A.">
        <title>Three genomes in the algal genus Volvox reveal the fate of a haploid sex-determining region after a transition to homothallism.</title>
        <authorList>
            <person name="Yamamoto K."/>
            <person name="Hamaji T."/>
            <person name="Kawai-Toyooka H."/>
            <person name="Matsuzaki R."/>
            <person name="Takahashi F."/>
            <person name="Nishimura Y."/>
            <person name="Kawachi M."/>
            <person name="Noguchi H."/>
            <person name="Minakuchi Y."/>
            <person name="Umen J.G."/>
            <person name="Toyoda A."/>
            <person name="Nozaki H."/>
        </authorList>
    </citation>
    <scope>NUCLEOTIDE SEQUENCE</scope>
    <source>
        <strain evidence="2">NIES-3786</strain>
    </source>
</reference>
<dbReference type="Proteomes" id="UP000747110">
    <property type="component" value="Unassembled WGS sequence"/>
</dbReference>
<dbReference type="EMBL" id="BNCP01000023">
    <property type="protein sequence ID" value="GIL82238.1"/>
    <property type="molecule type" value="Genomic_DNA"/>
</dbReference>
<organism evidence="2 3">
    <name type="scientific">Volvox reticuliferus</name>
    <dbReference type="NCBI Taxonomy" id="1737510"/>
    <lineage>
        <taxon>Eukaryota</taxon>
        <taxon>Viridiplantae</taxon>
        <taxon>Chlorophyta</taxon>
        <taxon>core chlorophytes</taxon>
        <taxon>Chlorophyceae</taxon>
        <taxon>CS clade</taxon>
        <taxon>Chlamydomonadales</taxon>
        <taxon>Volvocaceae</taxon>
        <taxon>Volvox</taxon>
    </lineage>
</organism>
<evidence type="ECO:0000313" key="2">
    <source>
        <dbReference type="EMBL" id="GIL82238.1"/>
    </source>
</evidence>
<accession>A0A8J4CI62</accession>
<protein>
    <recommendedName>
        <fullName evidence="4">Retrotransposon gag domain-containing protein</fullName>
    </recommendedName>
</protein>
<dbReference type="AlphaFoldDB" id="A0A8J4CI62"/>
<name>A0A8J4CI62_9CHLO</name>
<sequence length="108" mass="12276">MLSLALLIQLVHTCSDVRMYLQLVRGGDHDPVKCLFVGNTLAGVVKTWYDQWTMARRTYTFDELTDALIARFAPEVQPLSAEARNTLASGSYRMRHDETVPAYQSRLL</sequence>
<keyword evidence="1" id="KW-0732">Signal</keyword>
<evidence type="ECO:0008006" key="4">
    <source>
        <dbReference type="Google" id="ProtNLM"/>
    </source>
</evidence>
<gene>
    <name evidence="2" type="ORF">Vretifemale_11153</name>
</gene>
<evidence type="ECO:0000256" key="1">
    <source>
        <dbReference type="SAM" id="SignalP"/>
    </source>
</evidence>
<keyword evidence="3" id="KW-1185">Reference proteome</keyword>